<organism evidence="7 8">
    <name type="scientific">Haloferula luteola</name>
    <dbReference type="NCBI Taxonomy" id="595692"/>
    <lineage>
        <taxon>Bacteria</taxon>
        <taxon>Pseudomonadati</taxon>
        <taxon>Verrucomicrobiota</taxon>
        <taxon>Verrucomicrobiia</taxon>
        <taxon>Verrucomicrobiales</taxon>
        <taxon>Verrucomicrobiaceae</taxon>
        <taxon>Haloferula</taxon>
    </lineage>
</organism>
<dbReference type="SUPFAM" id="SSF88659">
    <property type="entry name" value="Sigma3 and sigma4 domains of RNA polymerase sigma factors"/>
    <property type="match status" value="1"/>
</dbReference>
<dbReference type="SUPFAM" id="SSF88946">
    <property type="entry name" value="Sigma2 domain of RNA polymerase sigma factors"/>
    <property type="match status" value="1"/>
</dbReference>
<evidence type="ECO:0000259" key="5">
    <source>
        <dbReference type="Pfam" id="PF04542"/>
    </source>
</evidence>
<feature type="domain" description="RNA polymerase sigma factor 70 region 4 type 2" evidence="6">
    <location>
        <begin position="119"/>
        <end position="166"/>
    </location>
</feature>
<dbReference type="Pfam" id="PF08281">
    <property type="entry name" value="Sigma70_r4_2"/>
    <property type="match status" value="1"/>
</dbReference>
<comment type="caution">
    <text evidence="7">The sequence shown here is derived from an EMBL/GenBank/DDBJ whole genome shotgun (WGS) entry which is preliminary data.</text>
</comment>
<dbReference type="InterPro" id="IPR013249">
    <property type="entry name" value="RNA_pol_sigma70_r4_t2"/>
</dbReference>
<dbReference type="InterPro" id="IPR007627">
    <property type="entry name" value="RNA_pol_sigma70_r2"/>
</dbReference>
<dbReference type="AlphaFoldDB" id="A0A840V8E1"/>
<protein>
    <submittedName>
        <fullName evidence="7">RNA polymerase sigma-70 factor (ECF subfamily)</fullName>
    </submittedName>
</protein>
<dbReference type="NCBIfam" id="TIGR02937">
    <property type="entry name" value="sigma70-ECF"/>
    <property type="match status" value="1"/>
</dbReference>
<accession>A0A840V8E1</accession>
<reference evidence="7 8" key="1">
    <citation type="submission" date="2020-08" db="EMBL/GenBank/DDBJ databases">
        <title>Genomic Encyclopedia of Type Strains, Phase IV (KMG-IV): sequencing the most valuable type-strain genomes for metagenomic binning, comparative biology and taxonomic classification.</title>
        <authorList>
            <person name="Goeker M."/>
        </authorList>
    </citation>
    <scope>NUCLEOTIDE SEQUENCE [LARGE SCALE GENOMIC DNA]</scope>
    <source>
        <strain evidence="7 8">YC6886</strain>
    </source>
</reference>
<evidence type="ECO:0000313" key="7">
    <source>
        <dbReference type="EMBL" id="MBB5350049.1"/>
    </source>
</evidence>
<dbReference type="RefSeq" id="WP_184015043.1">
    <property type="nucleotide sequence ID" value="NZ_JACHFD010000001.1"/>
</dbReference>
<feature type="domain" description="RNA polymerase sigma-70 region 2" evidence="5">
    <location>
        <begin position="23"/>
        <end position="89"/>
    </location>
</feature>
<evidence type="ECO:0000256" key="3">
    <source>
        <dbReference type="ARBA" id="ARBA00023082"/>
    </source>
</evidence>
<dbReference type="NCBIfam" id="TIGR02989">
    <property type="entry name" value="Sig-70_gvs1"/>
    <property type="match status" value="1"/>
</dbReference>
<dbReference type="PANTHER" id="PTHR43133">
    <property type="entry name" value="RNA POLYMERASE ECF-TYPE SIGMA FACTO"/>
    <property type="match status" value="1"/>
</dbReference>
<evidence type="ECO:0000313" key="8">
    <source>
        <dbReference type="Proteomes" id="UP000557717"/>
    </source>
</evidence>
<evidence type="ECO:0000259" key="6">
    <source>
        <dbReference type="Pfam" id="PF08281"/>
    </source>
</evidence>
<dbReference type="InterPro" id="IPR013325">
    <property type="entry name" value="RNA_pol_sigma_r2"/>
</dbReference>
<dbReference type="Gene3D" id="1.10.1740.10">
    <property type="match status" value="1"/>
</dbReference>
<dbReference type="EMBL" id="JACHFD010000001">
    <property type="protein sequence ID" value="MBB5350049.1"/>
    <property type="molecule type" value="Genomic_DNA"/>
</dbReference>
<dbReference type="InterPro" id="IPR013324">
    <property type="entry name" value="RNA_pol_sigma_r3/r4-like"/>
</dbReference>
<keyword evidence="2" id="KW-0805">Transcription regulation</keyword>
<name>A0A840V8E1_9BACT</name>
<dbReference type="InterPro" id="IPR036388">
    <property type="entry name" value="WH-like_DNA-bd_sf"/>
</dbReference>
<dbReference type="GO" id="GO:0003677">
    <property type="term" value="F:DNA binding"/>
    <property type="evidence" value="ECO:0007669"/>
    <property type="project" value="InterPro"/>
</dbReference>
<dbReference type="Pfam" id="PF04542">
    <property type="entry name" value="Sigma70_r2"/>
    <property type="match status" value="1"/>
</dbReference>
<dbReference type="Proteomes" id="UP000557717">
    <property type="component" value="Unassembled WGS sequence"/>
</dbReference>
<dbReference type="Gene3D" id="1.10.10.10">
    <property type="entry name" value="Winged helix-like DNA-binding domain superfamily/Winged helix DNA-binding domain"/>
    <property type="match status" value="1"/>
</dbReference>
<keyword evidence="3" id="KW-0731">Sigma factor</keyword>
<dbReference type="InterPro" id="IPR014284">
    <property type="entry name" value="RNA_pol_sigma-70_dom"/>
</dbReference>
<proteinExistence type="inferred from homology"/>
<dbReference type="InterPro" id="IPR039425">
    <property type="entry name" value="RNA_pol_sigma-70-like"/>
</dbReference>
<dbReference type="GO" id="GO:0006352">
    <property type="term" value="P:DNA-templated transcription initiation"/>
    <property type="evidence" value="ECO:0007669"/>
    <property type="project" value="InterPro"/>
</dbReference>
<evidence type="ECO:0000256" key="2">
    <source>
        <dbReference type="ARBA" id="ARBA00023015"/>
    </source>
</evidence>
<evidence type="ECO:0000256" key="4">
    <source>
        <dbReference type="ARBA" id="ARBA00023163"/>
    </source>
</evidence>
<sequence>MEGKLSSPSSEASEDAVRLVHSLFLANIDLIRGFIRGLVRDRHLADDVLQETFLTITRKAGQFEEGTSFPKWACTVARLKVLEMVRRESSRHRFFAEETLERLASDEAAEEQDYRLDHLRHCIDRLPASMRKLVHLRYVLEQKPAEIAKRVGWTVEAVYVSLSRARSGLKECLETRMAPFRNS</sequence>
<comment type="similarity">
    <text evidence="1">Belongs to the sigma-70 factor family. ECF subfamily.</text>
</comment>
<keyword evidence="4" id="KW-0804">Transcription</keyword>
<dbReference type="PANTHER" id="PTHR43133:SF51">
    <property type="entry name" value="RNA POLYMERASE SIGMA FACTOR"/>
    <property type="match status" value="1"/>
</dbReference>
<evidence type="ECO:0000256" key="1">
    <source>
        <dbReference type="ARBA" id="ARBA00010641"/>
    </source>
</evidence>
<keyword evidence="8" id="KW-1185">Reference proteome</keyword>
<dbReference type="InterPro" id="IPR014331">
    <property type="entry name" value="RNA_pol_sigma70_ECF_RHOBA"/>
</dbReference>
<gene>
    <name evidence="7" type="ORF">HNR46_000270</name>
</gene>
<dbReference type="GO" id="GO:0016987">
    <property type="term" value="F:sigma factor activity"/>
    <property type="evidence" value="ECO:0007669"/>
    <property type="project" value="UniProtKB-KW"/>
</dbReference>